<proteinExistence type="predicted"/>
<sequence>MQNFKEQKKIKELNKISAQQCTIRTERHQQAHPKRSRRPAAVLALQPEPHQPKEKGHQPLTTSNYKMSRDRTTHRILP</sequence>
<gene>
    <name evidence="2" type="ORF">EEDITHA_LOCUS16533</name>
</gene>
<keyword evidence="3" id="KW-1185">Reference proteome</keyword>
<name>A0AAU9US37_EUPED</name>
<dbReference type="EMBL" id="CAKOGL010000024">
    <property type="protein sequence ID" value="CAH2101816.1"/>
    <property type="molecule type" value="Genomic_DNA"/>
</dbReference>
<evidence type="ECO:0000313" key="2">
    <source>
        <dbReference type="EMBL" id="CAH2101816.1"/>
    </source>
</evidence>
<dbReference type="Proteomes" id="UP001153954">
    <property type="component" value="Unassembled WGS sequence"/>
</dbReference>
<protein>
    <submittedName>
        <fullName evidence="2">Uncharacterized protein</fullName>
    </submittedName>
</protein>
<reference evidence="2" key="1">
    <citation type="submission" date="2022-03" db="EMBL/GenBank/DDBJ databases">
        <authorList>
            <person name="Tunstrom K."/>
        </authorList>
    </citation>
    <scope>NUCLEOTIDE SEQUENCE</scope>
</reference>
<organism evidence="2 3">
    <name type="scientific">Euphydryas editha</name>
    <name type="common">Edith's checkerspot</name>
    <dbReference type="NCBI Taxonomy" id="104508"/>
    <lineage>
        <taxon>Eukaryota</taxon>
        <taxon>Metazoa</taxon>
        <taxon>Ecdysozoa</taxon>
        <taxon>Arthropoda</taxon>
        <taxon>Hexapoda</taxon>
        <taxon>Insecta</taxon>
        <taxon>Pterygota</taxon>
        <taxon>Neoptera</taxon>
        <taxon>Endopterygota</taxon>
        <taxon>Lepidoptera</taxon>
        <taxon>Glossata</taxon>
        <taxon>Ditrysia</taxon>
        <taxon>Papilionoidea</taxon>
        <taxon>Nymphalidae</taxon>
        <taxon>Nymphalinae</taxon>
        <taxon>Euphydryas</taxon>
    </lineage>
</organism>
<dbReference type="AlphaFoldDB" id="A0AAU9US37"/>
<comment type="caution">
    <text evidence="2">The sequence shown here is derived from an EMBL/GenBank/DDBJ whole genome shotgun (WGS) entry which is preliminary data.</text>
</comment>
<evidence type="ECO:0000256" key="1">
    <source>
        <dbReference type="SAM" id="MobiDB-lite"/>
    </source>
</evidence>
<feature type="compositionally biased region" description="Basic and acidic residues" evidence="1">
    <location>
        <begin position="67"/>
        <end position="78"/>
    </location>
</feature>
<evidence type="ECO:0000313" key="3">
    <source>
        <dbReference type="Proteomes" id="UP001153954"/>
    </source>
</evidence>
<feature type="region of interest" description="Disordered" evidence="1">
    <location>
        <begin position="25"/>
        <end position="78"/>
    </location>
</feature>
<accession>A0AAU9US37</accession>